<accession>A0A0D0A146</accession>
<reference evidence="2" key="2">
    <citation type="submission" date="2015-01" db="EMBL/GenBank/DDBJ databases">
        <title>Evolutionary Origins and Diversification of the Mycorrhizal Mutualists.</title>
        <authorList>
            <consortium name="DOE Joint Genome Institute"/>
            <consortium name="Mycorrhizal Genomics Consortium"/>
            <person name="Kohler A."/>
            <person name="Kuo A."/>
            <person name="Nagy L.G."/>
            <person name="Floudas D."/>
            <person name="Copeland A."/>
            <person name="Barry K.W."/>
            <person name="Cichocki N."/>
            <person name="Veneault-Fourrey C."/>
            <person name="LaButti K."/>
            <person name="Lindquist E.A."/>
            <person name="Lipzen A."/>
            <person name="Lundell T."/>
            <person name="Morin E."/>
            <person name="Murat C."/>
            <person name="Riley R."/>
            <person name="Ohm R."/>
            <person name="Sun H."/>
            <person name="Tunlid A."/>
            <person name="Henrissat B."/>
            <person name="Grigoriev I.V."/>
            <person name="Hibbett D.S."/>
            <person name="Martin F."/>
        </authorList>
    </citation>
    <scope>NUCLEOTIDE SEQUENCE [LARGE SCALE GENOMIC DNA]</scope>
    <source>
        <strain evidence="2">UH-Slu-Lm8-n1</strain>
    </source>
</reference>
<evidence type="ECO:0000313" key="1">
    <source>
        <dbReference type="EMBL" id="KIK43635.1"/>
    </source>
</evidence>
<proteinExistence type="predicted"/>
<organism evidence="1 2">
    <name type="scientific">Suillus luteus UH-Slu-Lm8-n1</name>
    <dbReference type="NCBI Taxonomy" id="930992"/>
    <lineage>
        <taxon>Eukaryota</taxon>
        <taxon>Fungi</taxon>
        <taxon>Dikarya</taxon>
        <taxon>Basidiomycota</taxon>
        <taxon>Agaricomycotina</taxon>
        <taxon>Agaricomycetes</taxon>
        <taxon>Agaricomycetidae</taxon>
        <taxon>Boletales</taxon>
        <taxon>Suillineae</taxon>
        <taxon>Suillaceae</taxon>
        <taxon>Suillus</taxon>
    </lineage>
</organism>
<protein>
    <submittedName>
        <fullName evidence="1">Uncharacterized protein</fullName>
    </submittedName>
</protein>
<gene>
    <name evidence="1" type="ORF">CY34DRAFT_693148</name>
</gene>
<dbReference type="InParanoid" id="A0A0D0A146"/>
<dbReference type="Proteomes" id="UP000054485">
    <property type="component" value="Unassembled WGS sequence"/>
</dbReference>
<evidence type="ECO:0000313" key="2">
    <source>
        <dbReference type="Proteomes" id="UP000054485"/>
    </source>
</evidence>
<dbReference type="HOGENOM" id="CLU_1887159_0_0_1"/>
<keyword evidence="2" id="KW-1185">Reference proteome</keyword>
<sequence length="135" mass="15230">MLPHDAFSENDRTPGEHSPLDLLSRLLISQRPDSRSPLAVCKNYTLPAFQSVLRSEINLRSAGNVTAICLKEYFKWTGYAHNIIIQDIKASCLPTVPFESVFAFPYPISHIIDHASALRPRRCRCLQFGIIAAYQ</sequence>
<dbReference type="EMBL" id="KN835208">
    <property type="protein sequence ID" value="KIK43635.1"/>
    <property type="molecule type" value="Genomic_DNA"/>
</dbReference>
<dbReference type="AlphaFoldDB" id="A0A0D0A146"/>
<reference evidence="1 2" key="1">
    <citation type="submission" date="2014-04" db="EMBL/GenBank/DDBJ databases">
        <authorList>
            <consortium name="DOE Joint Genome Institute"/>
            <person name="Kuo A."/>
            <person name="Ruytinx J."/>
            <person name="Rineau F."/>
            <person name="Colpaert J."/>
            <person name="Kohler A."/>
            <person name="Nagy L.G."/>
            <person name="Floudas D."/>
            <person name="Copeland A."/>
            <person name="Barry K.W."/>
            <person name="Cichocki N."/>
            <person name="Veneault-Fourrey C."/>
            <person name="LaButti K."/>
            <person name="Lindquist E.A."/>
            <person name="Lipzen A."/>
            <person name="Lundell T."/>
            <person name="Morin E."/>
            <person name="Murat C."/>
            <person name="Sun H."/>
            <person name="Tunlid A."/>
            <person name="Henrissat B."/>
            <person name="Grigoriev I.V."/>
            <person name="Hibbett D.S."/>
            <person name="Martin F."/>
            <person name="Nordberg H.P."/>
            <person name="Cantor M.N."/>
            <person name="Hua S.X."/>
        </authorList>
    </citation>
    <scope>NUCLEOTIDE SEQUENCE [LARGE SCALE GENOMIC DNA]</scope>
    <source>
        <strain evidence="1 2">UH-Slu-Lm8-n1</strain>
    </source>
</reference>
<name>A0A0D0A146_9AGAM</name>